<dbReference type="AlphaFoldDB" id="A0AAN9S3T1"/>
<dbReference type="EMBL" id="JAYMYS010000006">
    <property type="protein sequence ID" value="KAK7388016.1"/>
    <property type="molecule type" value="Genomic_DNA"/>
</dbReference>
<dbReference type="Gene3D" id="1.20.1250.20">
    <property type="entry name" value="MFS general substrate transporter like domains"/>
    <property type="match status" value="1"/>
</dbReference>
<dbReference type="InterPro" id="IPR036259">
    <property type="entry name" value="MFS_trans_sf"/>
</dbReference>
<accession>A0AAN9S3T1</accession>
<evidence type="ECO:0000256" key="1">
    <source>
        <dbReference type="ARBA" id="ARBA00004141"/>
    </source>
</evidence>
<keyword evidence="5" id="KW-0472">Membrane</keyword>
<sequence>MSVIHPWSWTILANNIHSAFCSLHHLPKIGRVFLAAIRNRSSNLHQSSGKFSFLDKAWLRIEEEGSCCSLSEVEEAKGMLRLGPIWATCLVYTIAFAQVPTFFTKQGVNMDRTIFPGFDIL</sequence>
<evidence type="ECO:0000256" key="3">
    <source>
        <dbReference type="ARBA" id="ARBA00022692"/>
    </source>
</evidence>
<evidence type="ECO:0000313" key="6">
    <source>
        <dbReference type="EMBL" id="KAK7388016.1"/>
    </source>
</evidence>
<dbReference type="PANTHER" id="PTHR11654">
    <property type="entry name" value="OLIGOPEPTIDE TRANSPORTER-RELATED"/>
    <property type="match status" value="1"/>
</dbReference>
<name>A0AAN9S3T1_PSOTE</name>
<keyword evidence="3" id="KW-0812">Transmembrane</keyword>
<dbReference type="GO" id="GO:0016020">
    <property type="term" value="C:membrane"/>
    <property type="evidence" value="ECO:0007669"/>
    <property type="project" value="UniProtKB-SubCell"/>
</dbReference>
<keyword evidence="4" id="KW-1133">Transmembrane helix</keyword>
<dbReference type="Proteomes" id="UP001386955">
    <property type="component" value="Unassembled WGS sequence"/>
</dbReference>
<dbReference type="InterPro" id="IPR000109">
    <property type="entry name" value="POT_fam"/>
</dbReference>
<proteinExistence type="inferred from homology"/>
<protein>
    <submittedName>
        <fullName evidence="6">Uncharacterized protein</fullName>
    </submittedName>
</protein>
<reference evidence="6 7" key="1">
    <citation type="submission" date="2024-01" db="EMBL/GenBank/DDBJ databases">
        <title>The genomes of 5 underutilized Papilionoideae crops provide insights into root nodulation and disease resistanc.</title>
        <authorList>
            <person name="Jiang F."/>
        </authorList>
    </citation>
    <scope>NUCLEOTIDE SEQUENCE [LARGE SCALE GENOMIC DNA]</scope>
    <source>
        <strain evidence="6">DUOXIRENSHENG_FW03</strain>
        <tissue evidence="6">Leaves</tissue>
    </source>
</reference>
<organism evidence="6 7">
    <name type="scientific">Psophocarpus tetragonolobus</name>
    <name type="common">Winged bean</name>
    <name type="synonym">Dolichos tetragonolobus</name>
    <dbReference type="NCBI Taxonomy" id="3891"/>
    <lineage>
        <taxon>Eukaryota</taxon>
        <taxon>Viridiplantae</taxon>
        <taxon>Streptophyta</taxon>
        <taxon>Embryophyta</taxon>
        <taxon>Tracheophyta</taxon>
        <taxon>Spermatophyta</taxon>
        <taxon>Magnoliopsida</taxon>
        <taxon>eudicotyledons</taxon>
        <taxon>Gunneridae</taxon>
        <taxon>Pentapetalae</taxon>
        <taxon>rosids</taxon>
        <taxon>fabids</taxon>
        <taxon>Fabales</taxon>
        <taxon>Fabaceae</taxon>
        <taxon>Papilionoideae</taxon>
        <taxon>50 kb inversion clade</taxon>
        <taxon>NPAAA clade</taxon>
        <taxon>indigoferoid/millettioid clade</taxon>
        <taxon>Phaseoleae</taxon>
        <taxon>Psophocarpus</taxon>
    </lineage>
</organism>
<dbReference type="GO" id="GO:0022857">
    <property type="term" value="F:transmembrane transporter activity"/>
    <property type="evidence" value="ECO:0007669"/>
    <property type="project" value="InterPro"/>
</dbReference>
<evidence type="ECO:0000256" key="5">
    <source>
        <dbReference type="ARBA" id="ARBA00023136"/>
    </source>
</evidence>
<comment type="subcellular location">
    <subcellularLocation>
        <location evidence="1">Membrane</location>
        <topology evidence="1">Multi-pass membrane protein</topology>
    </subcellularLocation>
</comment>
<comment type="caution">
    <text evidence="6">The sequence shown here is derived from an EMBL/GenBank/DDBJ whole genome shotgun (WGS) entry which is preliminary data.</text>
</comment>
<keyword evidence="7" id="KW-1185">Reference proteome</keyword>
<evidence type="ECO:0000256" key="4">
    <source>
        <dbReference type="ARBA" id="ARBA00022989"/>
    </source>
</evidence>
<evidence type="ECO:0000313" key="7">
    <source>
        <dbReference type="Proteomes" id="UP001386955"/>
    </source>
</evidence>
<comment type="similarity">
    <text evidence="2">Belongs to the major facilitator superfamily. Proton-dependent oligopeptide transporter (POT/PTR) (TC 2.A.17) family.</text>
</comment>
<evidence type="ECO:0000256" key="2">
    <source>
        <dbReference type="ARBA" id="ARBA00005982"/>
    </source>
</evidence>
<gene>
    <name evidence="6" type="ORF">VNO78_22816</name>
</gene>
<dbReference type="Pfam" id="PF00854">
    <property type="entry name" value="PTR2"/>
    <property type="match status" value="1"/>
</dbReference>